<feature type="compositionally biased region" description="Low complexity" evidence="7">
    <location>
        <begin position="124"/>
        <end position="154"/>
    </location>
</feature>
<dbReference type="SMART" id="SM00380">
    <property type="entry name" value="AP2"/>
    <property type="match status" value="1"/>
</dbReference>
<name>A0AAV0K0P7_9ROSI</name>
<dbReference type="GO" id="GO:0005634">
    <property type="term" value="C:nucleus"/>
    <property type="evidence" value="ECO:0007669"/>
    <property type="project" value="UniProtKB-SubCell"/>
</dbReference>
<dbReference type="InterPro" id="IPR036955">
    <property type="entry name" value="AP2/ERF_dom_sf"/>
</dbReference>
<protein>
    <recommendedName>
        <fullName evidence="8">AP2/ERF domain-containing protein</fullName>
    </recommendedName>
</protein>
<feature type="compositionally biased region" description="Gly residues" evidence="7">
    <location>
        <begin position="39"/>
        <end position="55"/>
    </location>
</feature>
<dbReference type="SUPFAM" id="SSF54171">
    <property type="entry name" value="DNA-binding domain"/>
    <property type="match status" value="1"/>
</dbReference>
<keyword evidence="2" id="KW-0805">Transcription regulation</keyword>
<evidence type="ECO:0000313" key="10">
    <source>
        <dbReference type="Proteomes" id="UP001154282"/>
    </source>
</evidence>
<feature type="domain" description="AP2/ERF" evidence="8">
    <location>
        <begin position="60"/>
        <end position="117"/>
    </location>
</feature>
<dbReference type="CDD" id="cd00018">
    <property type="entry name" value="AP2"/>
    <property type="match status" value="1"/>
</dbReference>
<accession>A0AAV0K0P7</accession>
<dbReference type="GO" id="GO:0003700">
    <property type="term" value="F:DNA-binding transcription factor activity"/>
    <property type="evidence" value="ECO:0007669"/>
    <property type="project" value="InterPro"/>
</dbReference>
<dbReference type="AlphaFoldDB" id="A0AAV0K0P7"/>
<dbReference type="InterPro" id="IPR016177">
    <property type="entry name" value="DNA-bd_dom_sf"/>
</dbReference>
<evidence type="ECO:0000256" key="5">
    <source>
        <dbReference type="ARBA" id="ARBA00023242"/>
    </source>
</evidence>
<keyword evidence="3" id="KW-0238">DNA-binding</keyword>
<evidence type="ECO:0000256" key="1">
    <source>
        <dbReference type="ARBA" id="ARBA00004123"/>
    </source>
</evidence>
<evidence type="ECO:0000256" key="3">
    <source>
        <dbReference type="ARBA" id="ARBA00023125"/>
    </source>
</evidence>
<dbReference type="FunFam" id="3.30.730.10:FF:000001">
    <property type="entry name" value="Ethylene-responsive transcription factor 2"/>
    <property type="match status" value="1"/>
</dbReference>
<dbReference type="GO" id="GO:0045893">
    <property type="term" value="P:positive regulation of DNA-templated transcription"/>
    <property type="evidence" value="ECO:0007669"/>
    <property type="project" value="TreeGrafter"/>
</dbReference>
<comment type="similarity">
    <text evidence="6">Belongs to the AP2/ERF transcription factor family. ERF subfamily.</text>
</comment>
<organism evidence="9 10">
    <name type="scientific">Linum tenue</name>
    <dbReference type="NCBI Taxonomy" id="586396"/>
    <lineage>
        <taxon>Eukaryota</taxon>
        <taxon>Viridiplantae</taxon>
        <taxon>Streptophyta</taxon>
        <taxon>Embryophyta</taxon>
        <taxon>Tracheophyta</taxon>
        <taxon>Spermatophyta</taxon>
        <taxon>Magnoliopsida</taxon>
        <taxon>eudicotyledons</taxon>
        <taxon>Gunneridae</taxon>
        <taxon>Pentapetalae</taxon>
        <taxon>rosids</taxon>
        <taxon>fabids</taxon>
        <taxon>Malpighiales</taxon>
        <taxon>Linaceae</taxon>
        <taxon>Linum</taxon>
    </lineage>
</organism>
<evidence type="ECO:0000313" key="9">
    <source>
        <dbReference type="EMBL" id="CAI0415732.1"/>
    </source>
</evidence>
<dbReference type="Proteomes" id="UP001154282">
    <property type="component" value="Unassembled WGS sequence"/>
</dbReference>
<keyword evidence="4" id="KW-0804">Transcription</keyword>
<dbReference type="EMBL" id="CAMGYJ010000005">
    <property type="protein sequence ID" value="CAI0415732.1"/>
    <property type="molecule type" value="Genomic_DNA"/>
</dbReference>
<evidence type="ECO:0000259" key="8">
    <source>
        <dbReference type="PROSITE" id="PS51032"/>
    </source>
</evidence>
<dbReference type="PANTHER" id="PTHR31241:SF24">
    <property type="entry name" value="ETHYLENE-RESPONSIVE TRANSCRIPTION FACTOR ABI4"/>
    <property type="match status" value="1"/>
</dbReference>
<sequence>MEEDNNHENPNTNNNQPAPSNSTSSPPHPSSPSASTGGSKKGGGGGKSGGKGGPDNGKFRYRGVRQRSWGKWVAEIREPRKRTRKWLGTFSTAEDAARAYDRAALVLYGSRAQLNLQPSLPAGSSSTATSTASSSSSSSQAARNSSAQTLRPILPRPSSSSLGFAGFNPFAATSAYHPQQLLHNVAVPDTTPSLPFPFSHHLLHHNSHFQQLPSHPMMGSTTTTTTYEDVGHQRQLHQQGEGHCLYDDIGVLAGSVGSGLSISNNATQPVHVAATGLGQQDPGLHVGPGSPGAGFWPTISGEEYPAPSIWDYGDHSLFDF</sequence>
<evidence type="ECO:0000256" key="2">
    <source>
        <dbReference type="ARBA" id="ARBA00023015"/>
    </source>
</evidence>
<dbReference type="PANTHER" id="PTHR31241">
    <property type="entry name" value="DEHYDRATION-RESPONSIVE ELEMENT-BINDING PROTEIN 2C"/>
    <property type="match status" value="1"/>
</dbReference>
<evidence type="ECO:0000256" key="6">
    <source>
        <dbReference type="ARBA" id="ARBA00024343"/>
    </source>
</evidence>
<evidence type="ECO:0000256" key="7">
    <source>
        <dbReference type="SAM" id="MobiDB-lite"/>
    </source>
</evidence>
<dbReference type="Pfam" id="PF00847">
    <property type="entry name" value="AP2"/>
    <property type="match status" value="1"/>
</dbReference>
<dbReference type="Gene3D" id="3.30.730.10">
    <property type="entry name" value="AP2/ERF domain"/>
    <property type="match status" value="1"/>
</dbReference>
<dbReference type="InterPro" id="IPR001471">
    <property type="entry name" value="AP2/ERF_dom"/>
</dbReference>
<dbReference type="PRINTS" id="PR00367">
    <property type="entry name" value="ETHRSPELEMNT"/>
</dbReference>
<gene>
    <name evidence="9" type="ORF">LITE_LOCUS16737</name>
</gene>
<feature type="region of interest" description="Disordered" evidence="7">
    <location>
        <begin position="1"/>
        <end position="64"/>
    </location>
</feature>
<feature type="compositionally biased region" description="Low complexity" evidence="7">
    <location>
        <begin position="9"/>
        <end position="38"/>
    </location>
</feature>
<evidence type="ECO:0000256" key="4">
    <source>
        <dbReference type="ARBA" id="ARBA00023163"/>
    </source>
</evidence>
<keyword evidence="5" id="KW-0539">Nucleus</keyword>
<proteinExistence type="inferred from homology"/>
<dbReference type="PROSITE" id="PS51032">
    <property type="entry name" value="AP2_ERF"/>
    <property type="match status" value="1"/>
</dbReference>
<comment type="subcellular location">
    <subcellularLocation>
        <location evidence="1">Nucleus</location>
    </subcellularLocation>
</comment>
<keyword evidence="10" id="KW-1185">Reference proteome</keyword>
<reference evidence="9" key="1">
    <citation type="submission" date="2022-08" db="EMBL/GenBank/DDBJ databases">
        <authorList>
            <person name="Gutierrez-Valencia J."/>
        </authorList>
    </citation>
    <scope>NUCLEOTIDE SEQUENCE</scope>
</reference>
<dbReference type="GO" id="GO:0006950">
    <property type="term" value="P:response to stress"/>
    <property type="evidence" value="ECO:0007669"/>
    <property type="project" value="TreeGrafter"/>
</dbReference>
<feature type="region of interest" description="Disordered" evidence="7">
    <location>
        <begin position="119"/>
        <end position="154"/>
    </location>
</feature>
<dbReference type="GO" id="GO:0000976">
    <property type="term" value="F:transcription cis-regulatory region binding"/>
    <property type="evidence" value="ECO:0007669"/>
    <property type="project" value="TreeGrafter"/>
</dbReference>
<comment type="caution">
    <text evidence="9">The sequence shown here is derived from an EMBL/GenBank/DDBJ whole genome shotgun (WGS) entry which is preliminary data.</text>
</comment>